<evidence type="ECO:0000256" key="1">
    <source>
        <dbReference type="SAM" id="MobiDB-lite"/>
    </source>
</evidence>
<dbReference type="Proteomes" id="UP000008021">
    <property type="component" value="Chromosome 10"/>
</dbReference>
<protein>
    <submittedName>
        <fullName evidence="2">Uncharacterized protein</fullName>
    </submittedName>
</protein>
<dbReference type="AlphaFoldDB" id="A0A0E0EWZ7"/>
<evidence type="ECO:0000313" key="3">
    <source>
        <dbReference type="Proteomes" id="UP000008021"/>
    </source>
</evidence>
<organism evidence="2">
    <name type="scientific">Oryza meridionalis</name>
    <dbReference type="NCBI Taxonomy" id="40149"/>
    <lineage>
        <taxon>Eukaryota</taxon>
        <taxon>Viridiplantae</taxon>
        <taxon>Streptophyta</taxon>
        <taxon>Embryophyta</taxon>
        <taxon>Tracheophyta</taxon>
        <taxon>Spermatophyta</taxon>
        <taxon>Magnoliopsida</taxon>
        <taxon>Liliopsida</taxon>
        <taxon>Poales</taxon>
        <taxon>Poaceae</taxon>
        <taxon>BOP clade</taxon>
        <taxon>Oryzoideae</taxon>
        <taxon>Oryzeae</taxon>
        <taxon>Oryzinae</taxon>
        <taxon>Oryza</taxon>
    </lineage>
</organism>
<sequence length="203" mass="23121">MGFWEDGGRDCVKTHLRENLESIAMEEEAAPAHTGGDPESSELPAEHEGEGNIGQDHPEVLVAKKLRPHTWDWQKENEKFLAAKGLPKVRRPLWPVYREMLINGNSYQVVKVAEWMHTHLGRTLEDFDRHRVSCREDSARFWRDFKRSVRQEAIACRRYSLVCASPPSPLRIVYDVSSNDEPCSSSCSLGSGDCFGGEDVFYL</sequence>
<dbReference type="EnsemblPlants" id="OMERI10G05210.1">
    <property type="protein sequence ID" value="OMERI10G05210.1"/>
    <property type="gene ID" value="OMERI10G05210"/>
</dbReference>
<feature type="region of interest" description="Disordered" evidence="1">
    <location>
        <begin position="28"/>
        <end position="57"/>
    </location>
</feature>
<proteinExistence type="predicted"/>
<accession>A0A0E0EWZ7</accession>
<reference evidence="2" key="1">
    <citation type="submission" date="2015-04" db="UniProtKB">
        <authorList>
            <consortium name="EnsemblPlants"/>
        </authorList>
    </citation>
    <scope>IDENTIFICATION</scope>
</reference>
<name>A0A0E0EWZ7_9ORYZ</name>
<keyword evidence="3" id="KW-1185">Reference proteome</keyword>
<reference evidence="2" key="2">
    <citation type="submission" date="2018-05" db="EMBL/GenBank/DDBJ databases">
        <title>OmerRS3 (Oryza meridionalis Reference Sequence Version 3).</title>
        <authorList>
            <person name="Zhang J."/>
            <person name="Kudrna D."/>
            <person name="Lee S."/>
            <person name="Talag J."/>
            <person name="Welchert J."/>
            <person name="Wing R.A."/>
        </authorList>
    </citation>
    <scope>NUCLEOTIDE SEQUENCE [LARGE SCALE GENOMIC DNA]</scope>
    <source>
        <strain evidence="2">cv. OR44</strain>
    </source>
</reference>
<evidence type="ECO:0000313" key="2">
    <source>
        <dbReference type="EnsemblPlants" id="OMERI10G05210.1"/>
    </source>
</evidence>
<dbReference type="Gramene" id="OMERI10G05210.1">
    <property type="protein sequence ID" value="OMERI10G05210.1"/>
    <property type="gene ID" value="OMERI10G05210"/>
</dbReference>
<dbReference type="HOGENOM" id="CLU_1350785_0_0_1"/>